<proteinExistence type="predicted"/>
<dbReference type="PANTHER" id="PTHR37533:SF2">
    <property type="entry name" value="FLAGELLAR HOOK-LENGTH CONTROL PROTEIN"/>
    <property type="match status" value="1"/>
</dbReference>
<reference evidence="3 4" key="1">
    <citation type="submission" date="2018-03" db="EMBL/GenBank/DDBJ databases">
        <title>Whole genome sequencing of Histamine producing bacteria.</title>
        <authorList>
            <person name="Butler K."/>
        </authorList>
    </citation>
    <scope>NUCLEOTIDE SEQUENCE [LARGE SCALE GENOMIC DNA]</scope>
    <source>
        <strain evidence="3 4">DSM 19138</strain>
    </source>
</reference>
<feature type="compositionally biased region" description="Polar residues" evidence="1">
    <location>
        <begin position="133"/>
        <end position="148"/>
    </location>
</feature>
<dbReference type="InterPro" id="IPR052563">
    <property type="entry name" value="FliK"/>
</dbReference>
<dbReference type="AlphaFoldDB" id="A0A2T3NBE2"/>
<gene>
    <name evidence="3" type="ORF">C9J01_16985</name>
</gene>
<comment type="caution">
    <text evidence="3">The sequence shown here is derived from an EMBL/GenBank/DDBJ whole genome shotgun (WGS) entry which is preliminary data.</text>
</comment>
<dbReference type="Pfam" id="PF02120">
    <property type="entry name" value="Flg_hook"/>
    <property type="match status" value="1"/>
</dbReference>
<name>A0A2T3NBE2_9GAMM</name>
<feature type="compositionally biased region" description="Polar residues" evidence="1">
    <location>
        <begin position="460"/>
        <end position="482"/>
    </location>
</feature>
<dbReference type="PANTHER" id="PTHR37533">
    <property type="entry name" value="FLAGELLAR HOOK-LENGTH CONTROL PROTEIN"/>
    <property type="match status" value="1"/>
</dbReference>
<dbReference type="EMBL" id="PYMB01000008">
    <property type="protein sequence ID" value="PSW11155.1"/>
    <property type="molecule type" value="Genomic_DNA"/>
</dbReference>
<feature type="region of interest" description="Disordered" evidence="1">
    <location>
        <begin position="1"/>
        <end position="224"/>
    </location>
</feature>
<sequence length="527" mass="53427">MLLSQFLSADTASSAAAQTPKASSGADSKVKDSASASSSGAFSEKLHGAIVADPAVEDKNSPSVGTKQQPTDEQEVEKTAQGVKNAELLAKNGSKEAVISSATDKGGREQTADTDEQDSSDEVASAGVVTLSPEASFSSPQNAKSSMTEGEELLQRLSASRSQLGGHSGDGQGQAVDGKLLPPDANAAGGAFDADGTSPYSDTLSKEGGVGKDGAVGKEMLGKDSASKEALLKDGLAKDGAAITDGKSAKVDNNGKVALAGMTQSGSDLAELKNSQGTSPLTLSLSANGGLASSSNSELAALLGQSTSSGSLKGSLATKGSASALAAASMDNSLSAVADDGQGTSLGETQGAHAALRTATAGTMVAEGDKPGSAQPPLLLTKEQAGDQLADRVQMMMSKNLKHVDIRLDPPELGKMQIKLSMNNDQASVQITVANQQSRDLVEQAMPRLRELLHQQGLQLAQSSVQQDSSRQFAGGSQQQTNGQPGSQSQHGGQGANPHDHANGSVAPSHTADLWMTAPKDGVDYYA</sequence>
<evidence type="ECO:0000256" key="1">
    <source>
        <dbReference type="SAM" id="MobiDB-lite"/>
    </source>
</evidence>
<dbReference type="InterPro" id="IPR021136">
    <property type="entry name" value="Flagellar_hook_control-like_C"/>
</dbReference>
<feature type="domain" description="Flagellar hook-length control protein-like C-terminal" evidence="2">
    <location>
        <begin position="391"/>
        <end position="473"/>
    </location>
</feature>
<evidence type="ECO:0000313" key="4">
    <source>
        <dbReference type="Proteomes" id="UP000241346"/>
    </source>
</evidence>
<accession>A0A2T3NBE2</accession>
<feature type="compositionally biased region" description="Low complexity" evidence="1">
    <location>
        <begin position="184"/>
        <end position="196"/>
    </location>
</feature>
<feature type="compositionally biased region" description="Polar residues" evidence="1">
    <location>
        <begin position="61"/>
        <end position="71"/>
    </location>
</feature>
<feature type="region of interest" description="Disordered" evidence="1">
    <location>
        <begin position="460"/>
        <end position="527"/>
    </location>
</feature>
<feature type="compositionally biased region" description="Low complexity" evidence="1">
    <location>
        <begin position="8"/>
        <end position="43"/>
    </location>
</feature>
<feature type="compositionally biased region" description="Low complexity" evidence="1">
    <location>
        <begin position="155"/>
        <end position="164"/>
    </location>
</feature>
<evidence type="ECO:0000313" key="3">
    <source>
        <dbReference type="EMBL" id="PSW11155.1"/>
    </source>
</evidence>
<dbReference type="Gene3D" id="3.30.750.140">
    <property type="match status" value="1"/>
</dbReference>
<dbReference type="CDD" id="cd17470">
    <property type="entry name" value="T3SS_Flik_C"/>
    <property type="match status" value="1"/>
</dbReference>
<dbReference type="RefSeq" id="WP_107299322.1">
    <property type="nucleotide sequence ID" value="NZ_PYMB01000008.1"/>
</dbReference>
<protein>
    <recommendedName>
        <fullName evidence="2">Flagellar hook-length control protein-like C-terminal domain-containing protein</fullName>
    </recommendedName>
</protein>
<dbReference type="OrthoDB" id="1792985at2"/>
<evidence type="ECO:0000259" key="2">
    <source>
        <dbReference type="Pfam" id="PF02120"/>
    </source>
</evidence>
<dbReference type="Proteomes" id="UP000241346">
    <property type="component" value="Unassembled WGS sequence"/>
</dbReference>
<organism evidence="3 4">
    <name type="scientific">Photobacterium rosenbergii</name>
    <dbReference type="NCBI Taxonomy" id="294936"/>
    <lineage>
        <taxon>Bacteria</taxon>
        <taxon>Pseudomonadati</taxon>
        <taxon>Pseudomonadota</taxon>
        <taxon>Gammaproteobacteria</taxon>
        <taxon>Vibrionales</taxon>
        <taxon>Vibrionaceae</taxon>
        <taxon>Photobacterium</taxon>
    </lineage>
</organism>
<feature type="compositionally biased region" description="Acidic residues" evidence="1">
    <location>
        <begin position="112"/>
        <end position="121"/>
    </location>
</feature>
<dbReference type="InterPro" id="IPR038610">
    <property type="entry name" value="FliK-like_C_sf"/>
</dbReference>